<gene>
    <name evidence="1" type="ORF">HPB50_001431</name>
</gene>
<name>A0ACB7T5J0_HYAAI</name>
<evidence type="ECO:0000313" key="1">
    <source>
        <dbReference type="EMBL" id="KAH6942135.1"/>
    </source>
</evidence>
<accession>A0ACB7T5J0</accession>
<proteinExistence type="predicted"/>
<protein>
    <submittedName>
        <fullName evidence="1">Uncharacterized protein</fullName>
    </submittedName>
</protein>
<organism evidence="1 2">
    <name type="scientific">Hyalomma asiaticum</name>
    <name type="common">Tick</name>
    <dbReference type="NCBI Taxonomy" id="266040"/>
    <lineage>
        <taxon>Eukaryota</taxon>
        <taxon>Metazoa</taxon>
        <taxon>Ecdysozoa</taxon>
        <taxon>Arthropoda</taxon>
        <taxon>Chelicerata</taxon>
        <taxon>Arachnida</taxon>
        <taxon>Acari</taxon>
        <taxon>Parasitiformes</taxon>
        <taxon>Ixodida</taxon>
        <taxon>Ixodoidea</taxon>
        <taxon>Ixodidae</taxon>
        <taxon>Hyalomminae</taxon>
        <taxon>Hyalomma</taxon>
    </lineage>
</organism>
<keyword evidence="2" id="KW-1185">Reference proteome</keyword>
<comment type="caution">
    <text evidence="1">The sequence shown here is derived from an EMBL/GenBank/DDBJ whole genome shotgun (WGS) entry which is preliminary data.</text>
</comment>
<dbReference type="EMBL" id="CM023490">
    <property type="protein sequence ID" value="KAH6942135.1"/>
    <property type="molecule type" value="Genomic_DNA"/>
</dbReference>
<evidence type="ECO:0000313" key="2">
    <source>
        <dbReference type="Proteomes" id="UP000821845"/>
    </source>
</evidence>
<dbReference type="Proteomes" id="UP000821845">
    <property type="component" value="Chromosome 10"/>
</dbReference>
<sequence length="607" mass="65272">MQAASPESSSVWKSESCSSSDCGCQFEFSEEPSQEAAEVGGNGPVVHGQQLDGPQAPSSRGDDSGSLTEAGGVSEAEAPRQDPTRAQRFVAVYVAPLWGRRMAKLRRKCSPLWLYTGATCAAIVVAASFLLAPSSANHVVAQPSAGPLLWLDSGVRSRLEDDEHAALARGPRLGHGGSVANADESEMLQPLDGGTDSYCQMQLVQVLTSASARSPGMRASSEFFAPLLVRNGSRAVLCFYDRHAHRLPPPYAYFPRQMALRYCTHAVYHAPFALHDGRLAYRNPGFDRQFGMPELARVARRRGYGTQLLFTVGGEETDNANWSRLASDEVRREALAKDIKETLVSLGYDGVNLHWSTPGGRCGRAGDARALTDLVRLLRTRLRRPLAPRDFLLAVTLPSQERFVEVASQLAPLAKLADFLVVQAHSLYGPSSPWPRCASPYEAVQGPSVRALLDSLAARLFHGHWGKLCITHSLAAVTYRLADYGTAGAAAFGARDGDPSEGDGASVGPGEPQPTTGTSGKAAYFEVCGWTRQQSRSRECSMLRSGSTVAAIEGPEALRHKLARMALDGHGRLCVAALDTHMDDPMGACGGPMSPLLKRLYEDPLET</sequence>
<reference evidence="1" key="1">
    <citation type="submission" date="2020-05" db="EMBL/GenBank/DDBJ databases">
        <title>Large-scale comparative analyses of tick genomes elucidate their genetic diversity and vector capacities.</title>
        <authorList>
            <person name="Jia N."/>
            <person name="Wang J."/>
            <person name="Shi W."/>
            <person name="Du L."/>
            <person name="Sun Y."/>
            <person name="Zhan W."/>
            <person name="Jiang J."/>
            <person name="Wang Q."/>
            <person name="Zhang B."/>
            <person name="Ji P."/>
            <person name="Sakyi L.B."/>
            <person name="Cui X."/>
            <person name="Yuan T."/>
            <person name="Jiang B."/>
            <person name="Yang W."/>
            <person name="Lam T.T.-Y."/>
            <person name="Chang Q."/>
            <person name="Ding S."/>
            <person name="Wang X."/>
            <person name="Zhu J."/>
            <person name="Ruan X."/>
            <person name="Zhao L."/>
            <person name="Wei J."/>
            <person name="Que T."/>
            <person name="Du C."/>
            <person name="Cheng J."/>
            <person name="Dai P."/>
            <person name="Han X."/>
            <person name="Huang E."/>
            <person name="Gao Y."/>
            <person name="Liu J."/>
            <person name="Shao H."/>
            <person name="Ye R."/>
            <person name="Li L."/>
            <person name="Wei W."/>
            <person name="Wang X."/>
            <person name="Wang C."/>
            <person name="Yang T."/>
            <person name="Huo Q."/>
            <person name="Li W."/>
            <person name="Guo W."/>
            <person name="Chen H."/>
            <person name="Zhou L."/>
            <person name="Ni X."/>
            <person name="Tian J."/>
            <person name="Zhou Y."/>
            <person name="Sheng Y."/>
            <person name="Liu T."/>
            <person name="Pan Y."/>
            <person name="Xia L."/>
            <person name="Li J."/>
            <person name="Zhao F."/>
            <person name="Cao W."/>
        </authorList>
    </citation>
    <scope>NUCLEOTIDE SEQUENCE</scope>
    <source>
        <strain evidence="1">Hyas-2018</strain>
    </source>
</reference>